<dbReference type="AlphaFoldDB" id="A0A7G5N2U9"/>
<evidence type="ECO:0000313" key="1">
    <source>
        <dbReference type="EMBL" id="QMW81192.1"/>
    </source>
</evidence>
<accession>A0A7G5N2U9</accession>
<dbReference type="EMBL" id="CP039126">
    <property type="protein sequence ID" value="QMW81192.1"/>
    <property type="molecule type" value="Genomic_DNA"/>
</dbReference>
<reference evidence="1 2" key="1">
    <citation type="submission" date="2019-04" db="EMBL/GenBank/DDBJ databases">
        <authorList>
            <person name="Schori C."/>
            <person name="Ahrens C."/>
        </authorList>
    </citation>
    <scope>NUCLEOTIDE SEQUENCE [LARGE SCALE GENOMIC DNA]</scope>
    <source>
        <strain evidence="1 2">DSM 2950</strain>
    </source>
</reference>
<evidence type="ECO:0000313" key="2">
    <source>
        <dbReference type="Proteomes" id="UP000515789"/>
    </source>
</evidence>
<sequence length="107" mass="12182">MIDDFGLIISSFQTQYGIRVSKELQTMKWDEFKDMLSGLGPDTPLGRIVAIRSEDDPEVLKHFSPEQKRIRMEWRTRAAKAMSQEDMAGFLESLKRGLIYAAGGERG</sequence>
<proteinExistence type="predicted"/>
<dbReference type="Proteomes" id="UP000515789">
    <property type="component" value="Chromosome"/>
</dbReference>
<gene>
    <name evidence="1" type="ORF">E5259_28515</name>
</gene>
<name>A0A7G5N2U9_9FIRM</name>
<dbReference type="InterPro" id="IPR009660">
    <property type="entry name" value="Phage_A500_Gp15"/>
</dbReference>
<dbReference type="Pfam" id="PF06854">
    <property type="entry name" value="Phage_Gp15"/>
    <property type="match status" value="1"/>
</dbReference>
<evidence type="ECO:0008006" key="3">
    <source>
        <dbReference type="Google" id="ProtNLM"/>
    </source>
</evidence>
<organism evidence="1 2">
    <name type="scientific">Blautia producta</name>
    <dbReference type="NCBI Taxonomy" id="33035"/>
    <lineage>
        <taxon>Bacteria</taxon>
        <taxon>Bacillati</taxon>
        <taxon>Bacillota</taxon>
        <taxon>Clostridia</taxon>
        <taxon>Lachnospirales</taxon>
        <taxon>Lachnospiraceae</taxon>
        <taxon>Blautia</taxon>
    </lineage>
</organism>
<protein>
    <recommendedName>
        <fullName evidence="3">Bacteriophage Gp15 protein</fullName>
    </recommendedName>
</protein>